<dbReference type="PANTHER" id="PTHR11010:SF117">
    <property type="entry name" value="SERINE PROTEASE 16"/>
    <property type="match status" value="1"/>
</dbReference>
<keyword evidence="4" id="KW-0378">Hydrolase</keyword>
<dbReference type="GO" id="GO:0006508">
    <property type="term" value="P:proteolysis"/>
    <property type="evidence" value="ECO:0007669"/>
    <property type="project" value="UniProtKB-KW"/>
</dbReference>
<evidence type="ECO:0000256" key="3">
    <source>
        <dbReference type="ARBA" id="ARBA00022729"/>
    </source>
</evidence>
<sequence>MRRFNVICALVSVAWTWALASGDEISLQLQHQKALTTAPGIRGAPEVHASILAEIKHLQEQLESSKGSRFVVQRTNPNSQLEQDAQLFEVRNLTQPLDHFDESTNVTFNQRYFLAMQWYLSGAEKRKKTIDGREIVPVILYDGGETSLDERVNVLDNGIVAILANATGGIGVLLEHRYYGTSIPTRSDLGPGDDWGVDQLRWLDTRQSLQDSAEFARRMHFEGVSADCEYRVIYYGGSYAGARAAFLREQYPKEIFGAIASSAVVAATVQLPEYYYTIARGSAPECSQSLQTAIAAIDRIISPDPSLGSQQRSVNQTKAAALKSLFGLSHAPSLNDFANLLTMPLGAFQTLSWVQDGKPTAWSDFCSMLNNATIAQEVREKHHDELDVIGNVPTAVLGYAAYTQNHLERHCKKEHCGTQDPVHFRHDHGSLSTSKAWQYQICNEYGYYQVAPPVSNVSSEPPKSAGPKIVSSRIDEEYMSLLCREGFSPGKNWKIPARPNVQIVNRIGNFGIAKDRLAIIDGQYDPWRPMTEHSDEYAAGGDREDTLTRPFRLIPNCWHHCDSDGLADPRKEPTRIQQIHQAQIEFVRHWLDLDTD</sequence>
<dbReference type="InterPro" id="IPR008758">
    <property type="entry name" value="Peptidase_S28"/>
</dbReference>
<protein>
    <submittedName>
        <fullName evidence="9">Uncharacterized protein</fullName>
    </submittedName>
</protein>
<comment type="catalytic activity">
    <reaction evidence="7">
        <text>a monoacylglycerol + H2O = glycerol + a fatty acid + H(+)</text>
        <dbReference type="Rhea" id="RHEA:15245"/>
        <dbReference type="ChEBI" id="CHEBI:15377"/>
        <dbReference type="ChEBI" id="CHEBI:15378"/>
        <dbReference type="ChEBI" id="CHEBI:17408"/>
        <dbReference type="ChEBI" id="CHEBI:17754"/>
        <dbReference type="ChEBI" id="CHEBI:28868"/>
    </reaction>
</comment>
<dbReference type="PANTHER" id="PTHR11010">
    <property type="entry name" value="PROTEASE S28 PRO-X CARBOXYPEPTIDASE-RELATED"/>
    <property type="match status" value="1"/>
</dbReference>
<evidence type="ECO:0000256" key="6">
    <source>
        <dbReference type="ARBA" id="ARBA00047591"/>
    </source>
</evidence>
<evidence type="ECO:0000256" key="4">
    <source>
        <dbReference type="ARBA" id="ARBA00022801"/>
    </source>
</evidence>
<comment type="catalytic activity">
    <reaction evidence="6">
        <text>a diacylglycerol + H2O = a monoacylglycerol + a fatty acid + H(+)</text>
        <dbReference type="Rhea" id="RHEA:32731"/>
        <dbReference type="ChEBI" id="CHEBI:15377"/>
        <dbReference type="ChEBI" id="CHEBI:15378"/>
        <dbReference type="ChEBI" id="CHEBI:17408"/>
        <dbReference type="ChEBI" id="CHEBI:18035"/>
        <dbReference type="ChEBI" id="CHEBI:28868"/>
    </reaction>
</comment>
<accession>A0AAF0F6F7</accession>
<keyword evidence="2" id="KW-0645">Protease</keyword>
<evidence type="ECO:0000256" key="2">
    <source>
        <dbReference type="ARBA" id="ARBA00022670"/>
    </source>
</evidence>
<dbReference type="AlphaFoldDB" id="A0AAF0F6F7"/>
<feature type="signal peptide" evidence="8">
    <location>
        <begin position="1"/>
        <end position="22"/>
    </location>
</feature>
<proteinExistence type="inferred from homology"/>
<reference evidence="9" key="1">
    <citation type="submission" date="2023-02" db="EMBL/GenBank/DDBJ databases">
        <title>Mating type loci evolution in Malassezia.</title>
        <authorList>
            <person name="Coelho M.A."/>
        </authorList>
    </citation>
    <scope>NUCLEOTIDE SEQUENCE</scope>
    <source>
        <strain evidence="9">CBS 14136</strain>
    </source>
</reference>
<organism evidence="9 10">
    <name type="scientific">Malassezia psittaci</name>
    <dbReference type="NCBI Taxonomy" id="1821823"/>
    <lineage>
        <taxon>Eukaryota</taxon>
        <taxon>Fungi</taxon>
        <taxon>Dikarya</taxon>
        <taxon>Basidiomycota</taxon>
        <taxon>Ustilaginomycotina</taxon>
        <taxon>Malasseziomycetes</taxon>
        <taxon>Malasseziales</taxon>
        <taxon>Malasseziaceae</taxon>
        <taxon>Malassezia</taxon>
    </lineage>
</organism>
<dbReference type="Pfam" id="PF05577">
    <property type="entry name" value="Peptidase_S28"/>
    <property type="match status" value="1"/>
</dbReference>
<dbReference type="InterPro" id="IPR029058">
    <property type="entry name" value="AB_hydrolase_fold"/>
</dbReference>
<dbReference type="Proteomes" id="UP001214628">
    <property type="component" value="Chromosome 2"/>
</dbReference>
<comment type="similarity">
    <text evidence="1">Belongs to the peptidase S28 family.</text>
</comment>
<evidence type="ECO:0000313" key="10">
    <source>
        <dbReference type="Proteomes" id="UP001214628"/>
    </source>
</evidence>
<gene>
    <name evidence="9" type="ORF">MPSI1_001931</name>
</gene>
<feature type="chain" id="PRO_5042093048" evidence="8">
    <location>
        <begin position="23"/>
        <end position="596"/>
    </location>
</feature>
<dbReference type="SUPFAM" id="SSF53474">
    <property type="entry name" value="alpha/beta-Hydrolases"/>
    <property type="match status" value="1"/>
</dbReference>
<keyword evidence="3 8" id="KW-0732">Signal</keyword>
<evidence type="ECO:0000256" key="5">
    <source>
        <dbReference type="ARBA" id="ARBA00023180"/>
    </source>
</evidence>
<name>A0AAF0F6F7_9BASI</name>
<evidence type="ECO:0000256" key="8">
    <source>
        <dbReference type="SAM" id="SignalP"/>
    </source>
</evidence>
<dbReference type="Gene3D" id="3.40.50.1820">
    <property type="entry name" value="alpha/beta hydrolase"/>
    <property type="match status" value="2"/>
</dbReference>
<keyword evidence="5" id="KW-0325">Glycoprotein</keyword>
<evidence type="ECO:0000256" key="7">
    <source>
        <dbReference type="ARBA" id="ARBA00048461"/>
    </source>
</evidence>
<dbReference type="GO" id="GO:0070008">
    <property type="term" value="F:serine-type exopeptidase activity"/>
    <property type="evidence" value="ECO:0007669"/>
    <property type="project" value="InterPro"/>
</dbReference>
<evidence type="ECO:0000313" key="9">
    <source>
        <dbReference type="EMBL" id="WFD43270.1"/>
    </source>
</evidence>
<dbReference type="GO" id="GO:0008239">
    <property type="term" value="F:dipeptidyl-peptidase activity"/>
    <property type="evidence" value="ECO:0007669"/>
    <property type="project" value="TreeGrafter"/>
</dbReference>
<keyword evidence="10" id="KW-1185">Reference proteome</keyword>
<evidence type="ECO:0000256" key="1">
    <source>
        <dbReference type="ARBA" id="ARBA00011079"/>
    </source>
</evidence>
<dbReference type="EMBL" id="CP118376">
    <property type="protein sequence ID" value="WFD43270.1"/>
    <property type="molecule type" value="Genomic_DNA"/>
</dbReference>